<dbReference type="PANTHER" id="PTHR37825">
    <property type="entry name" value="TRNA(MET) CYTIDINE ACETATE LIGASE"/>
    <property type="match status" value="1"/>
</dbReference>
<sequence length="428" mass="46190">MHVTGIIAEYNPFHNGHRYQLEQIRQTYPGSAIIAVMSGSFVQRGQAALLDKWQRAELAIAGGCDLVLELPFAFACRSAQDFARGGVQLLTKLGIVDTLAFGAECPSLATLQALATAIDSPAVQTQLHARISAGASYAQALTELTTTETQVDASLLHAPNNILAIEYLRALKKTPNIEPLLIPRTGAGYHNTDIATPHASASAIRQLLYKAAKATQAAGGKLLLPQLTACDNQALQEALPAAGFAAIRQLNASELPSLDHLLVPLQALMLRTDNTALQEIAGINEGLENRLRDCLQTATTYDEVLTAATTKRYPKSRIARTLIHLLIGLTQTQLASMDDAGPLYARVLACGPRGRDLLKRIKKAETLPLITKTSAFLTSTQRAQGLAALSPLQKQLALDTMATELRQLITPQTDRKCNDFQQSPRFFG</sequence>
<dbReference type="Pfam" id="PF05636">
    <property type="entry name" value="HIGH_NTase1"/>
    <property type="match status" value="1"/>
</dbReference>
<keyword evidence="3" id="KW-0808">Transferase</keyword>
<feature type="binding site" evidence="2">
    <location>
        <position position="102"/>
    </location>
    <ligand>
        <name>ATP</name>
        <dbReference type="ChEBI" id="CHEBI:30616"/>
    </ligand>
</feature>
<dbReference type="EC" id="6.3.4.-" evidence="2"/>
<dbReference type="GO" id="GO:0006400">
    <property type="term" value="P:tRNA modification"/>
    <property type="evidence" value="ECO:0007669"/>
    <property type="project" value="UniProtKB-UniRule"/>
</dbReference>
<evidence type="ECO:0000256" key="1">
    <source>
        <dbReference type="ARBA" id="ARBA00022694"/>
    </source>
</evidence>
<dbReference type="GO" id="GO:0005524">
    <property type="term" value="F:ATP binding"/>
    <property type="evidence" value="ECO:0007669"/>
    <property type="project" value="UniProtKB-KW"/>
</dbReference>
<dbReference type="Gene3D" id="3.40.50.620">
    <property type="entry name" value="HUPs"/>
    <property type="match status" value="1"/>
</dbReference>
<reference evidence="3 4" key="1">
    <citation type="submission" date="2019-08" db="EMBL/GenBank/DDBJ databases">
        <title>Selenomonas sp. mPRGC5 and Selenomonas sp. mPRGC8 isolated from ruminal fluid of dairy goat (Capra hircus).</title>
        <authorList>
            <person name="Poothong S."/>
            <person name="Nuengjamnong C."/>
            <person name="Tanasupawat S."/>
        </authorList>
    </citation>
    <scope>NUCLEOTIDE SEQUENCE [LARGE SCALE GENOMIC DNA]</scope>
    <source>
        <strain evidence="4">mPRGC8</strain>
    </source>
</reference>
<keyword evidence="2" id="KW-0694">RNA-binding</keyword>
<keyword evidence="1 2" id="KW-0819">tRNA processing</keyword>
<proteinExistence type="inferred from homology"/>
<feature type="binding site" evidence="2">
    <location>
        <begin position="7"/>
        <end position="20"/>
    </location>
    <ligand>
        <name>ATP</name>
        <dbReference type="ChEBI" id="CHEBI:30616"/>
    </ligand>
</feature>
<feature type="binding site" evidence="2">
    <location>
        <position position="160"/>
    </location>
    <ligand>
        <name>ATP</name>
        <dbReference type="ChEBI" id="CHEBI:30616"/>
    </ligand>
</feature>
<accession>A0A5D6WHX9</accession>
<evidence type="ECO:0000313" key="4">
    <source>
        <dbReference type="Proteomes" id="UP000322783"/>
    </source>
</evidence>
<protein>
    <recommendedName>
        <fullName evidence="2">tRNA(Met) cytidine acetate ligase</fullName>
        <ecNumber evidence="2">6.3.4.-</ecNumber>
    </recommendedName>
</protein>
<keyword evidence="2" id="KW-0963">Cytoplasm</keyword>
<dbReference type="GO" id="GO:0016879">
    <property type="term" value="F:ligase activity, forming carbon-nitrogen bonds"/>
    <property type="evidence" value="ECO:0007669"/>
    <property type="project" value="UniProtKB-UniRule"/>
</dbReference>
<gene>
    <name evidence="2" type="primary">tmcAL</name>
    <name evidence="3" type="ORF">FZ041_11740</name>
</gene>
<comment type="catalytic activity">
    <reaction evidence="2">
        <text>cytidine(34) in elongator tRNA(Met) + acetate + ATP = N(4)-acetylcytidine(34) in elongator tRNA(Met) + AMP + diphosphate</text>
        <dbReference type="Rhea" id="RHEA:58144"/>
        <dbReference type="Rhea" id="RHEA-COMP:10693"/>
        <dbReference type="Rhea" id="RHEA-COMP:10694"/>
        <dbReference type="ChEBI" id="CHEBI:30089"/>
        <dbReference type="ChEBI" id="CHEBI:30616"/>
        <dbReference type="ChEBI" id="CHEBI:33019"/>
        <dbReference type="ChEBI" id="CHEBI:74900"/>
        <dbReference type="ChEBI" id="CHEBI:82748"/>
        <dbReference type="ChEBI" id="CHEBI:456215"/>
    </reaction>
</comment>
<keyword evidence="4" id="KW-1185">Reference proteome</keyword>
<keyword evidence="2" id="KW-0067">ATP-binding</keyword>
<dbReference type="PANTHER" id="PTHR37825:SF1">
    <property type="entry name" value="TRNA(MET) CYTIDINE ACETATE LIGASE"/>
    <property type="match status" value="1"/>
</dbReference>
<dbReference type="SUPFAM" id="SSF52374">
    <property type="entry name" value="Nucleotidylyl transferase"/>
    <property type="match status" value="1"/>
</dbReference>
<dbReference type="HAMAP" id="MF_01539">
    <property type="entry name" value="TmcAL"/>
    <property type="match status" value="1"/>
</dbReference>
<evidence type="ECO:0000256" key="2">
    <source>
        <dbReference type="HAMAP-Rule" id="MF_01539"/>
    </source>
</evidence>
<keyword evidence="2" id="KW-0436">Ligase</keyword>
<dbReference type="GO" id="GO:0000049">
    <property type="term" value="F:tRNA binding"/>
    <property type="evidence" value="ECO:0007669"/>
    <property type="project" value="UniProtKB-KW"/>
</dbReference>
<comment type="caution">
    <text evidence="2">Lacks conserved residue(s) required for the propagation of feature annotation.</text>
</comment>
<keyword evidence="2" id="KW-0820">tRNA-binding</keyword>
<dbReference type="InterPro" id="IPR014729">
    <property type="entry name" value="Rossmann-like_a/b/a_fold"/>
</dbReference>
<evidence type="ECO:0000313" key="3">
    <source>
        <dbReference type="EMBL" id="TYZ27357.1"/>
    </source>
</evidence>
<comment type="caution">
    <text evidence="3">The sequence shown here is derived from an EMBL/GenBank/DDBJ whole genome shotgun (WGS) entry which is preliminary data.</text>
</comment>
<dbReference type="InterPro" id="IPR008513">
    <property type="entry name" value="tRNA(Met)_cyd_acetate_ligase"/>
</dbReference>
<comment type="similarity">
    <text evidence="2">Belongs to the TmcAL family.</text>
</comment>
<keyword evidence="2" id="KW-0547">Nucleotide-binding</keyword>
<name>A0A5D6WHX9_9FIRM</name>
<dbReference type="RefSeq" id="WP_149189699.1">
    <property type="nucleotide sequence ID" value="NZ_VTOZ01000028.1"/>
</dbReference>
<dbReference type="EMBL" id="VTOZ01000028">
    <property type="protein sequence ID" value="TYZ27357.1"/>
    <property type="molecule type" value="Genomic_DNA"/>
</dbReference>
<organism evidence="3 4">
    <name type="scientific">Selenomonas caprae</name>
    <dbReference type="NCBI Taxonomy" id="2606905"/>
    <lineage>
        <taxon>Bacteria</taxon>
        <taxon>Bacillati</taxon>
        <taxon>Bacillota</taxon>
        <taxon>Negativicutes</taxon>
        <taxon>Selenomonadales</taxon>
        <taxon>Selenomonadaceae</taxon>
        <taxon>Selenomonas</taxon>
    </lineage>
</organism>
<dbReference type="Proteomes" id="UP000322783">
    <property type="component" value="Unassembled WGS sequence"/>
</dbReference>
<dbReference type="GO" id="GO:0005737">
    <property type="term" value="C:cytoplasm"/>
    <property type="evidence" value="ECO:0007669"/>
    <property type="project" value="UniProtKB-SubCell"/>
</dbReference>
<dbReference type="GO" id="GO:0016740">
    <property type="term" value="F:transferase activity"/>
    <property type="evidence" value="ECO:0007669"/>
    <property type="project" value="UniProtKB-KW"/>
</dbReference>
<comment type="function">
    <text evidence="2">Catalyzes the formation of N(4)-acetylcytidine (ac(4)C) at the wobble position of elongator tRNA(Met), using acetate and ATP as substrates. First activates an acetate ion to form acetyladenylate (Ac-AMP) and then transfers the acetyl group to tRNA to form ac(4)C34.</text>
</comment>
<feature type="binding site" evidence="2">
    <location>
        <position position="184"/>
    </location>
    <ligand>
        <name>ATP</name>
        <dbReference type="ChEBI" id="CHEBI:30616"/>
    </ligand>
</feature>
<comment type="subcellular location">
    <subcellularLocation>
        <location evidence="2">Cytoplasm</location>
    </subcellularLocation>
</comment>
<dbReference type="AlphaFoldDB" id="A0A5D6WHX9"/>